<organism evidence="2 3">
    <name type="scientific">Panacagrimonas perspica</name>
    <dbReference type="NCBI Taxonomy" id="381431"/>
    <lineage>
        <taxon>Bacteria</taxon>
        <taxon>Pseudomonadati</taxon>
        <taxon>Pseudomonadota</taxon>
        <taxon>Gammaproteobacteria</taxon>
        <taxon>Nevskiales</taxon>
        <taxon>Nevskiaceae</taxon>
        <taxon>Panacagrimonas</taxon>
    </lineage>
</organism>
<protein>
    <submittedName>
        <fullName evidence="2">2-(1,2-epoxy-1,2-dihydrophenyl)acetyl-CoA isomerase</fullName>
    </submittedName>
</protein>
<dbReference type="PANTHER" id="PTHR42964:SF1">
    <property type="entry name" value="POLYKETIDE BIOSYNTHESIS ENOYL-COA HYDRATASE PKSH-RELATED"/>
    <property type="match status" value="1"/>
</dbReference>
<proteinExistence type="inferred from homology"/>
<dbReference type="InterPro" id="IPR029045">
    <property type="entry name" value="ClpP/crotonase-like_dom_sf"/>
</dbReference>
<dbReference type="Proteomes" id="UP000295341">
    <property type="component" value="Unassembled WGS sequence"/>
</dbReference>
<keyword evidence="3" id="KW-1185">Reference proteome</keyword>
<dbReference type="AlphaFoldDB" id="A0A4R7NZT0"/>
<comment type="similarity">
    <text evidence="1">Belongs to the enoyl-CoA hydratase/isomerase family.</text>
</comment>
<sequence length="262" mass="27979">MIYKSIDLSVTEGVARLTLNQPELGNPFNAAFCEELAQVANALSGRNDLRAVLITGRGKFFSVGGDIRMFADDLDNLPDNIRTWTAGLHMGIARLQRLNAPLIASVHATCMGGGVALIAGCDMVLAGKSARFGAAYPQIGYTCDAGASFVLAARLGIARTRRFFLFNEMLDAQAAAGIGLIDQLVDDASLAEETEKVVRQLASGPTRAFGAVRKLVNQAFRQPFEAQLEDEAQALAIVAGSADAREGITAFVEKRKAKFQGR</sequence>
<evidence type="ECO:0000313" key="2">
    <source>
        <dbReference type="EMBL" id="TDU26873.1"/>
    </source>
</evidence>
<dbReference type="InterPro" id="IPR001753">
    <property type="entry name" value="Enoyl-CoA_hydra/iso"/>
</dbReference>
<dbReference type="Pfam" id="PF00378">
    <property type="entry name" value="ECH_1"/>
    <property type="match status" value="1"/>
</dbReference>
<dbReference type="RefSeq" id="WP_162851318.1">
    <property type="nucleotide sequence ID" value="NZ_MWIN01000009.1"/>
</dbReference>
<dbReference type="InterPro" id="IPR014748">
    <property type="entry name" value="Enoyl-CoA_hydra_C"/>
</dbReference>
<dbReference type="EMBL" id="SOBT01000010">
    <property type="protein sequence ID" value="TDU26873.1"/>
    <property type="molecule type" value="Genomic_DNA"/>
</dbReference>
<name>A0A4R7NZT0_9GAMM</name>
<accession>A0A4R7NZT0</accession>
<evidence type="ECO:0000256" key="1">
    <source>
        <dbReference type="ARBA" id="ARBA00005254"/>
    </source>
</evidence>
<dbReference type="Gene3D" id="1.10.12.10">
    <property type="entry name" value="Lyase 2-enoyl-coa Hydratase, Chain A, domain 2"/>
    <property type="match status" value="1"/>
</dbReference>
<dbReference type="CDD" id="cd06558">
    <property type="entry name" value="crotonase-like"/>
    <property type="match status" value="1"/>
</dbReference>
<dbReference type="InterPro" id="IPR051683">
    <property type="entry name" value="Enoyl-CoA_Hydratase/Isomerase"/>
</dbReference>
<dbReference type="GO" id="GO:0016853">
    <property type="term" value="F:isomerase activity"/>
    <property type="evidence" value="ECO:0007669"/>
    <property type="project" value="UniProtKB-KW"/>
</dbReference>
<dbReference type="SUPFAM" id="SSF52096">
    <property type="entry name" value="ClpP/crotonase"/>
    <property type="match status" value="1"/>
</dbReference>
<reference evidence="2 3" key="1">
    <citation type="submission" date="2019-03" db="EMBL/GenBank/DDBJ databases">
        <title>Genomic Encyclopedia of Type Strains, Phase IV (KMG-IV): sequencing the most valuable type-strain genomes for metagenomic binning, comparative biology and taxonomic classification.</title>
        <authorList>
            <person name="Goeker M."/>
        </authorList>
    </citation>
    <scope>NUCLEOTIDE SEQUENCE [LARGE SCALE GENOMIC DNA]</scope>
    <source>
        <strain evidence="2 3">DSM 26377</strain>
    </source>
</reference>
<dbReference type="Gene3D" id="3.90.226.10">
    <property type="entry name" value="2-enoyl-CoA Hydratase, Chain A, domain 1"/>
    <property type="match status" value="1"/>
</dbReference>
<evidence type="ECO:0000313" key="3">
    <source>
        <dbReference type="Proteomes" id="UP000295341"/>
    </source>
</evidence>
<gene>
    <name evidence="2" type="ORF">DFR24_3904</name>
</gene>
<keyword evidence="2" id="KW-0413">Isomerase</keyword>
<dbReference type="PANTHER" id="PTHR42964">
    <property type="entry name" value="ENOYL-COA HYDRATASE"/>
    <property type="match status" value="1"/>
</dbReference>
<comment type="caution">
    <text evidence="2">The sequence shown here is derived from an EMBL/GenBank/DDBJ whole genome shotgun (WGS) entry which is preliminary data.</text>
</comment>